<sequence>MDDILFPSNDALQPAKSQNGSGRTGLTLVLPPLRAVKALNSKKKGSKGVGFRDGPVQKVPRPVKLKPLKEVLTKLIAQIKKKDDYAFFLAPVDASQVPGYADIVKKPMDFGTMTKKVQKSRYRSLEEFSPAPQNDLRLVTGNAKLFNPPGTIYHTEADRIETYAIDHINKAAASVIEYEGDWNIDVEHTDDEQNKSDEDDEKSVREAGTPMEVDGSTRGRSQSVSTVQTPVNGHGSRKGVKGSHKKQPGTMSEAVEPDGHMPGYKDGVGVFPPGSEWAELMLALKLKGKRYRTKKERIRMERGGPPYNADGSLDYPEMEDPFSVLSVLVPEPLSKPQLTPLFENADPSYPSPVTRDRWFAYTKTALEYHAQRAYTASARAGWR</sequence>
<dbReference type="EMBL" id="JANHOG010002487">
    <property type="protein sequence ID" value="KAJ3522927.1"/>
    <property type="molecule type" value="Genomic_DNA"/>
</dbReference>
<accession>A0ACC1RMT2</accession>
<name>A0ACC1RMT2_9APHY</name>
<organism evidence="1 2">
    <name type="scientific">Phlebia brevispora</name>
    <dbReference type="NCBI Taxonomy" id="194682"/>
    <lineage>
        <taxon>Eukaryota</taxon>
        <taxon>Fungi</taxon>
        <taxon>Dikarya</taxon>
        <taxon>Basidiomycota</taxon>
        <taxon>Agaricomycotina</taxon>
        <taxon>Agaricomycetes</taxon>
        <taxon>Polyporales</taxon>
        <taxon>Meruliaceae</taxon>
        <taxon>Phlebia</taxon>
    </lineage>
</organism>
<comment type="caution">
    <text evidence="1">The sequence shown here is derived from an EMBL/GenBank/DDBJ whole genome shotgun (WGS) entry which is preliminary data.</text>
</comment>
<gene>
    <name evidence="1" type="ORF">NM688_g8803</name>
</gene>
<protein>
    <submittedName>
        <fullName evidence="1">Uncharacterized protein</fullName>
    </submittedName>
</protein>
<evidence type="ECO:0000313" key="1">
    <source>
        <dbReference type="EMBL" id="KAJ3522927.1"/>
    </source>
</evidence>
<proteinExistence type="predicted"/>
<evidence type="ECO:0000313" key="2">
    <source>
        <dbReference type="Proteomes" id="UP001148662"/>
    </source>
</evidence>
<reference evidence="1" key="1">
    <citation type="submission" date="2022-07" db="EMBL/GenBank/DDBJ databases">
        <title>Genome Sequence of Phlebia brevispora.</title>
        <authorList>
            <person name="Buettner E."/>
        </authorList>
    </citation>
    <scope>NUCLEOTIDE SEQUENCE</scope>
    <source>
        <strain evidence="1">MPL23</strain>
    </source>
</reference>
<keyword evidence="2" id="KW-1185">Reference proteome</keyword>
<dbReference type="Proteomes" id="UP001148662">
    <property type="component" value="Unassembled WGS sequence"/>
</dbReference>